<dbReference type="Proteomes" id="UP000783871">
    <property type="component" value="Unassembled WGS sequence"/>
</dbReference>
<dbReference type="RefSeq" id="WP_168002063.1">
    <property type="nucleotide sequence ID" value="NZ_JAATEO010000018.1"/>
</dbReference>
<comment type="caution">
    <text evidence="2">The sequence shown here is derived from an EMBL/GenBank/DDBJ whole genome shotgun (WGS) entry which is preliminary data.</text>
</comment>
<feature type="region of interest" description="Disordered" evidence="1">
    <location>
        <begin position="377"/>
        <end position="422"/>
    </location>
</feature>
<dbReference type="InterPro" id="IPR006944">
    <property type="entry name" value="Phage/GTA_portal"/>
</dbReference>
<accession>A0ABX0Z994</accession>
<dbReference type="InterPro" id="IPR006427">
    <property type="entry name" value="Portal_HK97"/>
</dbReference>
<feature type="compositionally biased region" description="Acidic residues" evidence="1">
    <location>
        <begin position="411"/>
        <end position="422"/>
    </location>
</feature>
<gene>
    <name evidence="2" type="ORF">HCJ94_17315</name>
</gene>
<dbReference type="NCBIfam" id="TIGR01537">
    <property type="entry name" value="portal_HK97"/>
    <property type="match status" value="1"/>
</dbReference>
<reference evidence="2 3" key="1">
    <citation type="submission" date="2020-03" db="EMBL/GenBank/DDBJ databases">
        <title>WGS of actinomycetes isolated from Thailand.</title>
        <authorList>
            <person name="Thawai C."/>
        </authorList>
    </citation>
    <scope>NUCLEOTIDE SEQUENCE [LARGE SCALE GENOMIC DNA]</scope>
    <source>
        <strain evidence="2 3">HSS6-12</strain>
    </source>
</reference>
<evidence type="ECO:0000313" key="2">
    <source>
        <dbReference type="EMBL" id="NJP33693.1"/>
    </source>
</evidence>
<dbReference type="EMBL" id="JAATEO010000018">
    <property type="protein sequence ID" value="NJP33693.1"/>
    <property type="molecule type" value="Genomic_DNA"/>
</dbReference>
<evidence type="ECO:0000256" key="1">
    <source>
        <dbReference type="SAM" id="MobiDB-lite"/>
    </source>
</evidence>
<protein>
    <submittedName>
        <fullName evidence="2">Phage portal protein</fullName>
    </submittedName>
</protein>
<dbReference type="Pfam" id="PF04860">
    <property type="entry name" value="Phage_portal"/>
    <property type="match status" value="1"/>
</dbReference>
<evidence type="ECO:0000313" key="3">
    <source>
        <dbReference type="Proteomes" id="UP000783871"/>
    </source>
</evidence>
<sequence>MTALQGLFRRNIQDPSTPLTADTLLEYLGGDTTDAGISVTPASGLRMSAVYRCIAVTSGVAAALPLHTYQPDTRVKVPEPLLRNPHPELTRLELWRLTYAHRLGWGNAAIQKVRNRAGTVKELWPISPDRYKVGKVKPTALNPGGKIFEVTDDWGTKRVLTSRDILHIPGLNYDGVTGLSPIRLAASAIALAQAAEKSGAKFFARGAQLSGVLQVEQRLKDSQALALQRRWEARMSGTDNAHKIAVLDSKAKFAPITMPLRDAQFLETRQFAVPEVARFFGTPLFLLFETAKSTSWGTGLEQQAQGWITFDLHPTWLAPTEQRIEKELFADVGRDRDVRYNVNGLLRADAQARAAFYRVLREVGGLNADEIRAYEDLPPIPDGKGQGYLQPANMTPLGEEPEPTPAPAPAPDDEDEESDDED</sequence>
<name>A0ABX0Z994_9ACTN</name>
<keyword evidence="3" id="KW-1185">Reference proteome</keyword>
<proteinExistence type="predicted"/>
<organism evidence="2 3">
    <name type="scientific">Micromonospora thermarum</name>
    <dbReference type="NCBI Taxonomy" id="2720024"/>
    <lineage>
        <taxon>Bacteria</taxon>
        <taxon>Bacillati</taxon>
        <taxon>Actinomycetota</taxon>
        <taxon>Actinomycetes</taxon>
        <taxon>Micromonosporales</taxon>
        <taxon>Micromonosporaceae</taxon>
        <taxon>Micromonospora</taxon>
    </lineage>
</organism>